<dbReference type="InterPro" id="IPR009836">
    <property type="entry name" value="GRDP-like"/>
</dbReference>
<dbReference type="RefSeq" id="XP_020118755.1">
    <property type="nucleotide sequence ID" value="XM_020268413.1"/>
</dbReference>
<dbReference type="PANTHER" id="PTHR34365">
    <property type="entry name" value="ENOLASE (DUF1399)"/>
    <property type="match status" value="1"/>
</dbReference>
<protein>
    <recommendedName>
        <fullName evidence="4">Alpha-ketoglutarate-dependent sulfonate dioxygenase</fullName>
    </recommendedName>
</protein>
<sequence length="750" mass="83714">MTAEWLSQKLFEKHKHGSAPSSDGNPAAYDPHFPGLGGAEDKPVTQDQCILHLKLLAALADLRATVSAIDGLFGIYDSQAEKFDQRTRALVRIKEKRWEIYVSRAVDRYAEWWTKVVPSGQLPTVFQIHFEWSGIMQTHQMRWSARDLPPLDQPLADILMVWHAHMLNPRAYLEDCIRASKMALWNTEFPWQLIGNAVNPRSFDYQPGEEAARKFTEITGRLWDNMHEPMQKELECLRCLRHFNVPWTTGEIGSSPDFAFGKCTGYADKSFKAYCKCGFEYNHQVMRVARFRKDVEDLLASSHPMPGTYLNLEGIPESLEEFSFPNDLIKAGDRVVYNGLKPGGNVNDMIGVRNLVESQINDPYIMQSINGGTINGAMKILLTKEQKIGIRRMMSHYWENSSIFGLDLVGAVIRQGVFIQKMDNLDWLHSPTLPTTMDRLIRKYTIYLEILFRNPGQMAVPTLDIDLAWHTHQLSAFRYYAYTTSRTTPKTFINHDDKVSEGRLSDAFEWTSKEYKRLTNGELYSECTCWYCEATREPILYPGNDSILSSSSTRHSRTLAKGLRDDPRISSEPDKSPHISTHNAVRSSTETSFEKEIRRERLRQAWTKAIRRAHKHRRTEGDATGEMMVWGYPYRNRLYAPYMVDPSISVGPYPSSPGLLNASMGGYGDCAAGTCANMVAAGECVAKNGGPDHGSFFDNVGKLVDGLDDVLDILPGGDNGGGHGNCSVGGAVCGGGDGGGGGGGGGCGGS</sequence>
<dbReference type="OrthoDB" id="2684236at2759"/>
<keyword evidence="3" id="KW-1185">Reference proteome</keyword>
<feature type="region of interest" description="Disordered" evidence="1">
    <location>
        <begin position="15"/>
        <end position="37"/>
    </location>
</feature>
<dbReference type="AlphaFoldDB" id="A0A225AK13"/>
<dbReference type="EMBL" id="LFMY01000009">
    <property type="protein sequence ID" value="OKL58634.1"/>
    <property type="molecule type" value="Genomic_DNA"/>
</dbReference>
<dbReference type="Proteomes" id="UP000214365">
    <property type="component" value="Unassembled WGS sequence"/>
</dbReference>
<evidence type="ECO:0000256" key="1">
    <source>
        <dbReference type="SAM" id="MobiDB-lite"/>
    </source>
</evidence>
<evidence type="ECO:0000313" key="3">
    <source>
        <dbReference type="Proteomes" id="UP000214365"/>
    </source>
</evidence>
<accession>A0A225AK13</accession>
<feature type="compositionally biased region" description="Basic and acidic residues" evidence="1">
    <location>
        <begin position="562"/>
        <end position="577"/>
    </location>
</feature>
<dbReference type="Pfam" id="PF07173">
    <property type="entry name" value="GRDP-like"/>
    <property type="match status" value="1"/>
</dbReference>
<dbReference type="GeneID" id="31005880"/>
<evidence type="ECO:0008006" key="4">
    <source>
        <dbReference type="Google" id="ProtNLM"/>
    </source>
</evidence>
<proteinExistence type="predicted"/>
<dbReference type="PANTHER" id="PTHR34365:SF7">
    <property type="entry name" value="GLYCINE-RICH DOMAIN-CONTAINING PROTEIN 1"/>
    <property type="match status" value="1"/>
</dbReference>
<comment type="caution">
    <text evidence="2">The sequence shown here is derived from an EMBL/GenBank/DDBJ whole genome shotgun (WGS) entry which is preliminary data.</text>
</comment>
<feature type="compositionally biased region" description="Polar residues" evidence="1">
    <location>
        <begin position="578"/>
        <end position="591"/>
    </location>
</feature>
<evidence type="ECO:0000313" key="2">
    <source>
        <dbReference type="EMBL" id="OKL58634.1"/>
    </source>
</evidence>
<name>A0A225AK13_TALAT</name>
<gene>
    <name evidence="2" type="ORF">UA08_06124</name>
</gene>
<reference evidence="2 3" key="1">
    <citation type="submission" date="2015-06" db="EMBL/GenBank/DDBJ databases">
        <title>Talaromyces atroroseus IBT 11181 draft genome.</title>
        <authorList>
            <person name="Rasmussen K.B."/>
            <person name="Rasmussen S."/>
            <person name="Petersen B."/>
            <person name="Sicheritz-Ponten T."/>
            <person name="Mortensen U.H."/>
            <person name="Thrane U."/>
        </authorList>
    </citation>
    <scope>NUCLEOTIDE SEQUENCE [LARGE SCALE GENOMIC DNA]</scope>
    <source>
        <strain evidence="2 3">IBT 11181</strain>
    </source>
</reference>
<organism evidence="2 3">
    <name type="scientific">Talaromyces atroroseus</name>
    <dbReference type="NCBI Taxonomy" id="1441469"/>
    <lineage>
        <taxon>Eukaryota</taxon>
        <taxon>Fungi</taxon>
        <taxon>Dikarya</taxon>
        <taxon>Ascomycota</taxon>
        <taxon>Pezizomycotina</taxon>
        <taxon>Eurotiomycetes</taxon>
        <taxon>Eurotiomycetidae</taxon>
        <taxon>Eurotiales</taxon>
        <taxon>Trichocomaceae</taxon>
        <taxon>Talaromyces</taxon>
        <taxon>Talaromyces sect. Trachyspermi</taxon>
    </lineage>
</organism>
<feature type="region of interest" description="Disordered" evidence="1">
    <location>
        <begin position="549"/>
        <end position="594"/>
    </location>
</feature>
<dbReference type="STRING" id="1441469.A0A225AK13"/>